<keyword evidence="2" id="KW-1185">Reference proteome</keyword>
<proteinExistence type="predicted"/>
<reference evidence="1 2" key="1">
    <citation type="journal article" date="2024" name="Insects">
        <title>An Improved Chromosome-Level Genome Assembly of the Firefly Pyrocoelia pectoralis.</title>
        <authorList>
            <person name="Fu X."/>
            <person name="Meyer-Rochow V.B."/>
            <person name="Ballantyne L."/>
            <person name="Zhu X."/>
        </authorList>
    </citation>
    <scope>NUCLEOTIDE SEQUENCE [LARGE SCALE GENOMIC DNA]</scope>
    <source>
        <strain evidence="1">XCY_ONT2</strain>
    </source>
</reference>
<sequence>MFKVPDWPRERPWWTEENLNSLLRNVENVREEHITLENILESSKAFPIAFPIDSVRCSTLSRTIPKPVLEKYINSVYPIVHENVLPLLSSFLHYKRRLGNVREREFYQNMTIIELVDRLLSKRAVMFLDGNDDYLLIDGTTGSDTWETIGTETETEKLNLVNGISYDEIKLSALLSVSSYTHFINNGNRYNEGVTRTNNVENEGVIIGLIGARFEKPKVMEYAEIVITDTQNTHGNGYGSQALPTLRTIFSGFYGEPCLVYEDAVALKKDNPTRFIELNDGILFDNNVYSKRLALSIDTLLFEANHRAKSQNTTAFVHVVGLGLGVWRISSHQNCLFLNTFAERIMSSGKYLHAISDIVFAYFGSNLTCGGYNSGDIIPIPGHPSSGVKIILSNREPHTKLADEDAGKLLVVSYAWDGNALPGNEFWVGSLSGSGDPAAASSTQVAELHNPHINRKVSGNNLHIAGTFGVVQFSKYRSVAQLIN</sequence>
<dbReference type="Pfam" id="PF16062">
    <property type="entry name" value="MavL-like"/>
    <property type="match status" value="1"/>
</dbReference>
<protein>
    <submittedName>
        <fullName evidence="1">Uncharacterized protein</fullName>
    </submittedName>
</protein>
<organism evidence="1 2">
    <name type="scientific">Pyrocoelia pectoralis</name>
    <dbReference type="NCBI Taxonomy" id="417401"/>
    <lineage>
        <taxon>Eukaryota</taxon>
        <taxon>Metazoa</taxon>
        <taxon>Ecdysozoa</taxon>
        <taxon>Arthropoda</taxon>
        <taxon>Hexapoda</taxon>
        <taxon>Insecta</taxon>
        <taxon>Pterygota</taxon>
        <taxon>Neoptera</taxon>
        <taxon>Endopterygota</taxon>
        <taxon>Coleoptera</taxon>
        <taxon>Polyphaga</taxon>
        <taxon>Elateriformia</taxon>
        <taxon>Elateroidea</taxon>
        <taxon>Lampyridae</taxon>
        <taxon>Lampyrinae</taxon>
        <taxon>Pyrocoelia</taxon>
    </lineage>
</organism>
<gene>
    <name evidence="1" type="ORF">RI129_002374</name>
</gene>
<dbReference type="EMBL" id="JAVRBK010000002">
    <property type="protein sequence ID" value="KAK5647482.1"/>
    <property type="molecule type" value="Genomic_DNA"/>
</dbReference>
<dbReference type="Proteomes" id="UP001329430">
    <property type="component" value="Chromosome 2"/>
</dbReference>
<accession>A0AAN7ZM46</accession>
<dbReference type="InterPro" id="IPR032063">
    <property type="entry name" value="MavL-like"/>
</dbReference>
<dbReference type="AlphaFoldDB" id="A0AAN7ZM46"/>
<name>A0AAN7ZM46_9COLE</name>
<evidence type="ECO:0000313" key="2">
    <source>
        <dbReference type="Proteomes" id="UP001329430"/>
    </source>
</evidence>
<evidence type="ECO:0000313" key="1">
    <source>
        <dbReference type="EMBL" id="KAK5647482.1"/>
    </source>
</evidence>
<comment type="caution">
    <text evidence="1">The sequence shown here is derived from an EMBL/GenBank/DDBJ whole genome shotgun (WGS) entry which is preliminary data.</text>
</comment>